<gene>
    <name evidence="2" type="ORF">E5161_00025</name>
</gene>
<evidence type="ECO:0000313" key="3">
    <source>
        <dbReference type="Proteomes" id="UP000309673"/>
    </source>
</evidence>
<keyword evidence="1" id="KW-0472">Membrane</keyword>
<name>A0A4V5LSN6_9BACL</name>
<dbReference type="AlphaFoldDB" id="A0A4V5LSN6"/>
<accession>A0A4V5LSN6</accession>
<keyword evidence="1" id="KW-1133">Transmembrane helix</keyword>
<dbReference type="Proteomes" id="UP000309673">
    <property type="component" value="Unassembled WGS sequence"/>
</dbReference>
<dbReference type="EMBL" id="SUPK01000001">
    <property type="protein sequence ID" value="TJY43839.1"/>
    <property type="molecule type" value="Genomic_DNA"/>
</dbReference>
<feature type="transmembrane region" description="Helical" evidence="1">
    <location>
        <begin position="34"/>
        <end position="56"/>
    </location>
</feature>
<organism evidence="2 3">
    <name type="scientific">Cohnella pontilimi</name>
    <dbReference type="NCBI Taxonomy" id="2564100"/>
    <lineage>
        <taxon>Bacteria</taxon>
        <taxon>Bacillati</taxon>
        <taxon>Bacillota</taxon>
        <taxon>Bacilli</taxon>
        <taxon>Bacillales</taxon>
        <taxon>Paenibacillaceae</taxon>
        <taxon>Cohnella</taxon>
    </lineage>
</organism>
<reference evidence="2 3" key="1">
    <citation type="submission" date="2019-04" db="EMBL/GenBank/DDBJ databases">
        <title>Cohnella sp. nov., isolated from soil.</title>
        <authorList>
            <person name="Kim W."/>
        </authorList>
    </citation>
    <scope>NUCLEOTIDE SEQUENCE [LARGE SCALE GENOMIC DNA]</scope>
    <source>
        <strain evidence="2 3">CAU 1483</strain>
    </source>
</reference>
<feature type="transmembrane region" description="Helical" evidence="1">
    <location>
        <begin position="6"/>
        <end position="27"/>
    </location>
</feature>
<comment type="caution">
    <text evidence="2">The sequence shown here is derived from an EMBL/GenBank/DDBJ whole genome shotgun (WGS) entry which is preliminary data.</text>
</comment>
<protein>
    <submittedName>
        <fullName evidence="2">Uncharacterized protein</fullName>
    </submittedName>
</protein>
<dbReference type="OrthoDB" id="9835250at2"/>
<sequence length="219" mass="24639">MLSAVGVGVGCFYSFLFFIFNLGDGLLSNDNKPAAFGVAALAVVGTIVFLLLGRLIYNSYSYIGTSIVIIVGAAILTLPIFEAGNNVVDTYQAHRVKPYVESYMRELKTSFVKKIAPLEFDDNESKTETLRYWSNNGHDIWIKLRKKNGALTSGDLNKVINALPPAKFDVRVFIYYESFKEYPNDQYLIDFAIQSSPTDHPYCHSDDYENNLCDFIVDH</sequence>
<keyword evidence="1" id="KW-0812">Transmembrane</keyword>
<feature type="transmembrane region" description="Helical" evidence="1">
    <location>
        <begin position="62"/>
        <end position="81"/>
    </location>
</feature>
<dbReference type="RefSeq" id="WP_136775560.1">
    <property type="nucleotide sequence ID" value="NZ_SUPK01000001.1"/>
</dbReference>
<evidence type="ECO:0000313" key="2">
    <source>
        <dbReference type="EMBL" id="TJY43839.1"/>
    </source>
</evidence>
<proteinExistence type="predicted"/>
<keyword evidence="3" id="KW-1185">Reference proteome</keyword>
<evidence type="ECO:0000256" key="1">
    <source>
        <dbReference type="SAM" id="Phobius"/>
    </source>
</evidence>